<feature type="transmembrane region" description="Helical" evidence="1">
    <location>
        <begin position="77"/>
        <end position="97"/>
    </location>
</feature>
<accession>A0A6H2GU39</accession>
<dbReference type="KEGG" id="palr:HGI30_04575"/>
<evidence type="ECO:0000313" key="2">
    <source>
        <dbReference type="EMBL" id="QJC50905.1"/>
    </source>
</evidence>
<sequence>MLNKFMNKLKKNKIDVRKLEFLVDKINYGKEGAKLLNNGQAKRKKFKEAKPLTIEILKRENRRMKLKQLWRIINPNLVKYGSWALGLAVILLLIPTVYNKVFNLPSSHVAGETSDWISFYGSYLGGLIGGFITLIGVRQTIIHSNRTLFIQYFPKKDVALRGIIIEVKKLMDKINEIENKDGVFSCLNEFSLKEIELKEKAIIVNPTTYKIIDNLFNFINEQNRIQLLLIMNKNKGVLEILKGYITILNNIKSSLFKEYEKNAGR</sequence>
<dbReference type="AlphaFoldDB" id="A0A6H2GU39"/>
<dbReference type="EMBL" id="CP051428">
    <property type="protein sequence ID" value="QJC50905.1"/>
    <property type="molecule type" value="Genomic_DNA"/>
</dbReference>
<evidence type="ECO:0000256" key="1">
    <source>
        <dbReference type="SAM" id="Phobius"/>
    </source>
</evidence>
<keyword evidence="1" id="KW-1133">Transmembrane helix</keyword>
<feature type="transmembrane region" description="Helical" evidence="1">
    <location>
        <begin position="117"/>
        <end position="137"/>
    </location>
</feature>
<keyword evidence="3" id="KW-1185">Reference proteome</keyword>
<proteinExistence type="predicted"/>
<reference evidence="2 3" key="1">
    <citation type="submission" date="2020-04" db="EMBL/GenBank/DDBJ databases">
        <title>Novel Paenibacillus strain UniB2 isolated from commercial digestive syrup.</title>
        <authorList>
            <person name="Thorat V."/>
            <person name="Kirdat K."/>
            <person name="Tiwarekar B."/>
            <person name="Yadav A."/>
        </authorList>
    </citation>
    <scope>NUCLEOTIDE SEQUENCE [LARGE SCALE GENOMIC DNA]</scope>
    <source>
        <strain evidence="2 3">UniB2</strain>
    </source>
</reference>
<dbReference type="RefSeq" id="WP_168906560.1">
    <property type="nucleotide sequence ID" value="NZ_CP051428.1"/>
</dbReference>
<gene>
    <name evidence="2" type="ORF">HGI30_04575</name>
</gene>
<keyword evidence="1" id="KW-0812">Transmembrane</keyword>
<evidence type="ECO:0000313" key="3">
    <source>
        <dbReference type="Proteomes" id="UP000502136"/>
    </source>
</evidence>
<protein>
    <submittedName>
        <fullName evidence="2">Uncharacterized protein</fullName>
    </submittedName>
</protein>
<name>A0A6H2GU39_9BACL</name>
<organism evidence="2 3">
    <name type="scientific">Paenibacillus albicereus</name>
    <dbReference type="NCBI Taxonomy" id="2726185"/>
    <lineage>
        <taxon>Bacteria</taxon>
        <taxon>Bacillati</taxon>
        <taxon>Bacillota</taxon>
        <taxon>Bacilli</taxon>
        <taxon>Bacillales</taxon>
        <taxon>Paenibacillaceae</taxon>
        <taxon>Paenibacillus</taxon>
    </lineage>
</organism>
<keyword evidence="1" id="KW-0472">Membrane</keyword>
<dbReference type="Proteomes" id="UP000502136">
    <property type="component" value="Chromosome"/>
</dbReference>